<sequence length="115" mass="13210">MQNRSILSSNMTPDQTIRLQDMMGSCAYQISSCLEESPQQRFAYESVKASATFKKGMTQERKSTIVLKNSSSRKEALQATYKKHLYSNLLRDSSVRKQKSIVSCPYNLRYRLLNS</sequence>
<organism evidence="1 2">
    <name type="scientific">Elysia chlorotica</name>
    <name type="common">Eastern emerald elysia</name>
    <name type="synonym">Sea slug</name>
    <dbReference type="NCBI Taxonomy" id="188477"/>
    <lineage>
        <taxon>Eukaryota</taxon>
        <taxon>Metazoa</taxon>
        <taxon>Spiralia</taxon>
        <taxon>Lophotrochozoa</taxon>
        <taxon>Mollusca</taxon>
        <taxon>Gastropoda</taxon>
        <taxon>Heterobranchia</taxon>
        <taxon>Euthyneura</taxon>
        <taxon>Panpulmonata</taxon>
        <taxon>Sacoglossa</taxon>
        <taxon>Placobranchoidea</taxon>
        <taxon>Plakobranchidae</taxon>
        <taxon>Elysia</taxon>
    </lineage>
</organism>
<keyword evidence="2" id="KW-1185">Reference proteome</keyword>
<evidence type="ECO:0000313" key="2">
    <source>
        <dbReference type="Proteomes" id="UP000271974"/>
    </source>
</evidence>
<dbReference type="EMBL" id="RQTK01000326">
    <property type="protein sequence ID" value="RUS81629.1"/>
    <property type="molecule type" value="Genomic_DNA"/>
</dbReference>
<protein>
    <submittedName>
        <fullName evidence="1">Uncharacterized protein</fullName>
    </submittedName>
</protein>
<dbReference type="Proteomes" id="UP000271974">
    <property type="component" value="Unassembled WGS sequence"/>
</dbReference>
<proteinExistence type="predicted"/>
<dbReference type="AlphaFoldDB" id="A0A433TJ76"/>
<comment type="caution">
    <text evidence="1">The sequence shown here is derived from an EMBL/GenBank/DDBJ whole genome shotgun (WGS) entry which is preliminary data.</text>
</comment>
<reference evidence="1 2" key="1">
    <citation type="submission" date="2019-01" db="EMBL/GenBank/DDBJ databases">
        <title>A draft genome assembly of the solar-powered sea slug Elysia chlorotica.</title>
        <authorList>
            <person name="Cai H."/>
            <person name="Li Q."/>
            <person name="Fang X."/>
            <person name="Li J."/>
            <person name="Curtis N.E."/>
            <person name="Altenburger A."/>
            <person name="Shibata T."/>
            <person name="Feng M."/>
            <person name="Maeda T."/>
            <person name="Schwartz J.A."/>
            <person name="Shigenobu S."/>
            <person name="Lundholm N."/>
            <person name="Nishiyama T."/>
            <person name="Yang H."/>
            <person name="Hasebe M."/>
            <person name="Li S."/>
            <person name="Pierce S.K."/>
            <person name="Wang J."/>
        </authorList>
    </citation>
    <scope>NUCLEOTIDE SEQUENCE [LARGE SCALE GENOMIC DNA]</scope>
    <source>
        <strain evidence="1">EC2010</strain>
        <tissue evidence="1">Whole organism of an adult</tissue>
    </source>
</reference>
<accession>A0A433TJ76</accession>
<gene>
    <name evidence="1" type="ORF">EGW08_010592</name>
</gene>
<evidence type="ECO:0000313" key="1">
    <source>
        <dbReference type="EMBL" id="RUS81629.1"/>
    </source>
</evidence>
<name>A0A433TJ76_ELYCH</name>